<evidence type="ECO:0000256" key="1">
    <source>
        <dbReference type="SAM" id="Phobius"/>
    </source>
</evidence>
<evidence type="ECO:0000313" key="3">
    <source>
        <dbReference type="Proteomes" id="UP000692954"/>
    </source>
</evidence>
<proteinExistence type="predicted"/>
<keyword evidence="1" id="KW-0472">Membrane</keyword>
<dbReference type="Proteomes" id="UP000692954">
    <property type="component" value="Unassembled WGS sequence"/>
</dbReference>
<protein>
    <recommendedName>
        <fullName evidence="4">Transmembrane protein</fullName>
    </recommendedName>
</protein>
<gene>
    <name evidence="2" type="ORF">PSON_ATCC_30995.1.T0470113</name>
</gene>
<keyword evidence="1" id="KW-1133">Transmembrane helix</keyword>
<dbReference type="EMBL" id="CAJJDN010000047">
    <property type="protein sequence ID" value="CAD8084691.1"/>
    <property type="molecule type" value="Genomic_DNA"/>
</dbReference>
<evidence type="ECO:0000313" key="2">
    <source>
        <dbReference type="EMBL" id="CAD8084691.1"/>
    </source>
</evidence>
<organism evidence="2 3">
    <name type="scientific">Paramecium sonneborni</name>
    <dbReference type="NCBI Taxonomy" id="65129"/>
    <lineage>
        <taxon>Eukaryota</taxon>
        <taxon>Sar</taxon>
        <taxon>Alveolata</taxon>
        <taxon>Ciliophora</taxon>
        <taxon>Intramacronucleata</taxon>
        <taxon>Oligohymenophorea</taxon>
        <taxon>Peniculida</taxon>
        <taxon>Parameciidae</taxon>
        <taxon>Paramecium</taxon>
    </lineage>
</organism>
<sequence length="101" mass="11174">MNKQITFLILFACIVLGAIFMLSFTPSNFEMNFKKIHLYKATSKGAWGQSGKYSSNDSQCKELCTAAQGENCGNDRLVCCQPGICSNDECSKEVYVMGCDF</sequence>
<keyword evidence="1" id="KW-0812">Transmembrane</keyword>
<reference evidence="2" key="1">
    <citation type="submission" date="2021-01" db="EMBL/GenBank/DDBJ databases">
        <authorList>
            <consortium name="Genoscope - CEA"/>
            <person name="William W."/>
        </authorList>
    </citation>
    <scope>NUCLEOTIDE SEQUENCE</scope>
</reference>
<keyword evidence="3" id="KW-1185">Reference proteome</keyword>
<name>A0A8S1N3M1_9CILI</name>
<comment type="caution">
    <text evidence="2">The sequence shown here is derived from an EMBL/GenBank/DDBJ whole genome shotgun (WGS) entry which is preliminary data.</text>
</comment>
<feature type="transmembrane region" description="Helical" evidence="1">
    <location>
        <begin position="6"/>
        <end position="25"/>
    </location>
</feature>
<accession>A0A8S1N3M1</accession>
<evidence type="ECO:0008006" key="4">
    <source>
        <dbReference type="Google" id="ProtNLM"/>
    </source>
</evidence>
<dbReference type="AlphaFoldDB" id="A0A8S1N3M1"/>